<dbReference type="Pfam" id="PF00296">
    <property type="entry name" value="Bac_luciferase"/>
    <property type="match status" value="1"/>
</dbReference>
<dbReference type="Gene3D" id="3.20.20.30">
    <property type="entry name" value="Luciferase-like domain"/>
    <property type="match status" value="1"/>
</dbReference>
<evidence type="ECO:0000256" key="1">
    <source>
        <dbReference type="ARBA" id="ARBA00022630"/>
    </source>
</evidence>
<evidence type="ECO:0000313" key="7">
    <source>
        <dbReference type="Proteomes" id="UP000657574"/>
    </source>
</evidence>
<dbReference type="PANTHER" id="PTHR42847:SF4">
    <property type="entry name" value="ALKANESULFONATE MONOOXYGENASE-RELATED"/>
    <property type="match status" value="1"/>
</dbReference>
<feature type="domain" description="Luciferase-like" evidence="5">
    <location>
        <begin position="4"/>
        <end position="175"/>
    </location>
</feature>
<proteinExistence type="predicted"/>
<evidence type="ECO:0000256" key="2">
    <source>
        <dbReference type="ARBA" id="ARBA00022643"/>
    </source>
</evidence>
<organism evidence="6 7">
    <name type="scientific">Streptomyces brasiliensis</name>
    <dbReference type="NCBI Taxonomy" id="1954"/>
    <lineage>
        <taxon>Bacteria</taxon>
        <taxon>Bacillati</taxon>
        <taxon>Actinomycetota</taxon>
        <taxon>Actinomycetes</taxon>
        <taxon>Kitasatosporales</taxon>
        <taxon>Streptomycetaceae</taxon>
        <taxon>Streptomyces</taxon>
    </lineage>
</organism>
<dbReference type="AlphaFoldDB" id="A0A917L2C7"/>
<dbReference type="EMBL" id="BMQA01000023">
    <property type="protein sequence ID" value="GGJ39407.1"/>
    <property type="molecule type" value="Genomic_DNA"/>
</dbReference>
<keyword evidence="7" id="KW-1185">Reference proteome</keyword>
<gene>
    <name evidence="6" type="ORF">GCM10010121_058200</name>
</gene>
<keyword evidence="1" id="KW-0285">Flavoprotein</keyword>
<evidence type="ECO:0000256" key="4">
    <source>
        <dbReference type="ARBA" id="ARBA00023033"/>
    </source>
</evidence>
<dbReference type="RefSeq" id="WP_189314243.1">
    <property type="nucleotide sequence ID" value="NZ_BMQA01000023.1"/>
</dbReference>
<evidence type="ECO:0000259" key="5">
    <source>
        <dbReference type="Pfam" id="PF00296"/>
    </source>
</evidence>
<evidence type="ECO:0000256" key="3">
    <source>
        <dbReference type="ARBA" id="ARBA00023002"/>
    </source>
</evidence>
<dbReference type="GO" id="GO:0046306">
    <property type="term" value="P:alkanesulfonate catabolic process"/>
    <property type="evidence" value="ECO:0007669"/>
    <property type="project" value="TreeGrafter"/>
</dbReference>
<comment type="caution">
    <text evidence="6">The sequence shown here is derived from an EMBL/GenBank/DDBJ whole genome shotgun (WGS) entry which is preliminary data.</text>
</comment>
<keyword evidence="3" id="KW-0560">Oxidoreductase</keyword>
<dbReference type="InterPro" id="IPR050172">
    <property type="entry name" value="SsuD_RutA_monooxygenase"/>
</dbReference>
<reference evidence="6" key="1">
    <citation type="journal article" date="2014" name="Int. J. Syst. Evol. Microbiol.">
        <title>Complete genome sequence of Corynebacterium casei LMG S-19264T (=DSM 44701T), isolated from a smear-ripened cheese.</title>
        <authorList>
            <consortium name="US DOE Joint Genome Institute (JGI-PGF)"/>
            <person name="Walter F."/>
            <person name="Albersmeier A."/>
            <person name="Kalinowski J."/>
            <person name="Ruckert C."/>
        </authorList>
    </citation>
    <scope>NUCLEOTIDE SEQUENCE</scope>
    <source>
        <strain evidence="6">JCM 3086</strain>
    </source>
</reference>
<dbReference type="PANTHER" id="PTHR42847">
    <property type="entry name" value="ALKANESULFONATE MONOOXYGENASE"/>
    <property type="match status" value="1"/>
</dbReference>
<dbReference type="SUPFAM" id="SSF51679">
    <property type="entry name" value="Bacterial luciferase-like"/>
    <property type="match status" value="1"/>
</dbReference>
<keyword evidence="4" id="KW-0503">Monooxygenase</keyword>
<dbReference type="InterPro" id="IPR011251">
    <property type="entry name" value="Luciferase-like_dom"/>
</dbReference>
<protein>
    <submittedName>
        <fullName evidence="6">LLM class F420-dependent oxidoreductase</fullName>
    </submittedName>
</protein>
<dbReference type="Proteomes" id="UP000657574">
    <property type="component" value="Unassembled WGS sequence"/>
</dbReference>
<sequence length="295" mass="32266">MPRPFRFGVSLLTPAPAAEWRATCRRAEELGYDVILVPDHLGMPAPFPALVAAAEATERPRLGTFVLNAGFWNPALLAREVATTDALTGGRLELGLGTGYVQAEHDTAGLPYGSPRERVDHLRRTVVELERLLGSEEHRPPPAQSRVPLLIGGNGDRMLRLTAEHADIAAFTGARSVPGSTTGKLEPISAAELDERVARYRDLAADRPDPAELNLLLQLVAVTDDPATVLEPLLERQPHLTLEDALALPVVLVGTLDEIVGRLRAQRERYGFSYLTVLEPYMEEFAPVLARLRDE</sequence>
<name>A0A917L2C7_9ACTN</name>
<reference evidence="6" key="2">
    <citation type="submission" date="2020-09" db="EMBL/GenBank/DDBJ databases">
        <authorList>
            <person name="Sun Q."/>
            <person name="Ohkuma M."/>
        </authorList>
    </citation>
    <scope>NUCLEOTIDE SEQUENCE</scope>
    <source>
        <strain evidence="6">JCM 3086</strain>
    </source>
</reference>
<accession>A0A917L2C7</accession>
<keyword evidence="2" id="KW-0288">FMN</keyword>
<dbReference type="NCBIfam" id="TIGR03621">
    <property type="entry name" value="F420_MSMEG_2516"/>
    <property type="match status" value="1"/>
</dbReference>
<dbReference type="InterPro" id="IPR036661">
    <property type="entry name" value="Luciferase-like_sf"/>
</dbReference>
<dbReference type="InterPro" id="IPR019923">
    <property type="entry name" value="Lucif-like_OxRdtase_MSMEG_2516"/>
</dbReference>
<evidence type="ECO:0000313" key="6">
    <source>
        <dbReference type="EMBL" id="GGJ39407.1"/>
    </source>
</evidence>
<dbReference type="GO" id="GO:0008726">
    <property type="term" value="F:alkanesulfonate monooxygenase activity"/>
    <property type="evidence" value="ECO:0007669"/>
    <property type="project" value="TreeGrafter"/>
</dbReference>